<dbReference type="RefSeq" id="WP_247413945.1">
    <property type="nucleotide sequence ID" value="NZ_JALLGW010000001.1"/>
</dbReference>
<dbReference type="Proteomes" id="UP001596099">
    <property type="component" value="Unassembled WGS sequence"/>
</dbReference>
<evidence type="ECO:0000313" key="1">
    <source>
        <dbReference type="EMBL" id="MFC5971031.1"/>
    </source>
</evidence>
<reference evidence="1 2" key="1">
    <citation type="journal article" date="2019" name="Int. J. Syst. Evol. Microbiol.">
        <title>The Global Catalogue of Microorganisms (GCM) 10K type strain sequencing project: providing services to taxonomists for standard genome sequencing and annotation.</title>
        <authorList>
            <consortium name="The Broad Institute Genomics Platform"/>
            <consortium name="The Broad Institute Genome Sequencing Center for Infectious Disease"/>
            <person name="Wu L."/>
            <person name="Ma J."/>
        </authorList>
    </citation>
    <scope>NUCLEOTIDE SEQUENCE [LARGE SCALE GENOMIC DNA]</scope>
    <source>
        <strain evidence="1 2">CGMCC 1.12543</strain>
    </source>
</reference>
<dbReference type="InterPro" id="IPR036086">
    <property type="entry name" value="ParB/Sulfiredoxin_sf"/>
</dbReference>
<evidence type="ECO:0008006" key="3">
    <source>
        <dbReference type="Google" id="ProtNLM"/>
    </source>
</evidence>
<keyword evidence="2" id="KW-1185">Reference proteome</keyword>
<comment type="caution">
    <text evidence="1">The sequence shown here is derived from an EMBL/GenBank/DDBJ whole genome shotgun (WGS) entry which is preliminary data.</text>
</comment>
<gene>
    <name evidence="1" type="ORF">ACFPYI_06755</name>
</gene>
<name>A0ABD5RKH8_9EURY</name>
<organism evidence="1 2">
    <name type="scientific">Halomarina salina</name>
    <dbReference type="NCBI Taxonomy" id="1872699"/>
    <lineage>
        <taxon>Archaea</taxon>
        <taxon>Methanobacteriati</taxon>
        <taxon>Methanobacteriota</taxon>
        <taxon>Stenosarchaea group</taxon>
        <taxon>Halobacteria</taxon>
        <taxon>Halobacteriales</taxon>
        <taxon>Natronomonadaceae</taxon>
        <taxon>Halomarina</taxon>
    </lineage>
</organism>
<evidence type="ECO:0000313" key="2">
    <source>
        <dbReference type="Proteomes" id="UP001596099"/>
    </source>
</evidence>
<accession>A0ABD5RKH8</accession>
<protein>
    <recommendedName>
        <fullName evidence="3">ParB/Sulfiredoxin domain-containing protein</fullName>
    </recommendedName>
</protein>
<dbReference type="AlphaFoldDB" id="A0ABD5RKH8"/>
<sequence length="230" mass="27653">MVLDRFRLGTEWHRWCNERRYDAPADPWEVRWVDPADVEFYNVVSLKWGLGAVMDGDWDRQEHCERLRETGTYRGLEQRFVEGRDWEETRLYERAEARFDEGETVRGFESIGAFRERRCSALDDLYERMRTDGYRPNYETTYDSPADIEYIHEMEPLVLVGRDGELVWSEGFHRHALAEFAGIEEVPVYVLRRHVHWQRRRDELQETPRRERSSELTVLLDHPDVQDIVD</sequence>
<dbReference type="EMBL" id="JBHSQH010000001">
    <property type="protein sequence ID" value="MFC5971031.1"/>
    <property type="molecule type" value="Genomic_DNA"/>
</dbReference>
<proteinExistence type="predicted"/>
<dbReference type="SUPFAM" id="SSF110849">
    <property type="entry name" value="ParB/Sulfiredoxin"/>
    <property type="match status" value="1"/>
</dbReference>